<evidence type="ECO:0000256" key="2">
    <source>
        <dbReference type="SAM" id="Phobius"/>
    </source>
</evidence>
<dbReference type="AlphaFoldDB" id="A0A1Y1X4W4"/>
<dbReference type="EMBL" id="MCFG01000138">
    <property type="protein sequence ID" value="ORX80685.1"/>
    <property type="molecule type" value="Genomic_DNA"/>
</dbReference>
<keyword evidence="2" id="KW-1133">Transmembrane helix</keyword>
<feature type="transmembrane region" description="Helical" evidence="2">
    <location>
        <begin position="281"/>
        <end position="305"/>
    </location>
</feature>
<keyword evidence="2" id="KW-0812">Transmembrane</keyword>
<keyword evidence="2" id="KW-0472">Membrane</keyword>
<evidence type="ECO:0000313" key="3">
    <source>
        <dbReference type="EMBL" id="ORX80685.1"/>
    </source>
</evidence>
<name>A0A1Y1X4W4_9FUNG</name>
<feature type="compositionally biased region" description="Low complexity" evidence="1">
    <location>
        <begin position="1"/>
        <end position="30"/>
    </location>
</feature>
<sequence>MNIDTTNSNVGTNNNPNGNGIVNGVGKTKNTGQTNGNMNNVAGQTNGQTGQTNRNINNSMGFNDSNQVEPITENDNNQPDSTTTNNNNNDNTNDNNESTNSNDKTIFQIENFNVGNIENELQKYVSCKSDNDCLNVGYCDKKAKKCVFEDIYCNINVCQKDNKGTFSYVKHAQSQYLKESEKNPILIFESCPKDLLEKSCITRKCESNEQCLSENCVDEQCLINSSNPIRYCTNKNKHGDIEEFKCKLFIYEKCITDGDCYSNHCGKLNDKNVCLEASKSFMNIVAGTAAYGIVVVILILLYNYYKNTKKNK</sequence>
<reference evidence="3 4" key="1">
    <citation type="submission" date="2016-08" db="EMBL/GenBank/DDBJ databases">
        <title>A Parts List for Fungal Cellulosomes Revealed by Comparative Genomics.</title>
        <authorList>
            <consortium name="DOE Joint Genome Institute"/>
            <person name="Haitjema C.H."/>
            <person name="Gilmore S.P."/>
            <person name="Henske J.K."/>
            <person name="Solomon K.V."/>
            <person name="De Groot R."/>
            <person name="Kuo A."/>
            <person name="Mondo S.J."/>
            <person name="Salamov A.A."/>
            <person name="Labutti K."/>
            <person name="Zhao Z."/>
            <person name="Chiniquy J."/>
            <person name="Barry K."/>
            <person name="Brewer H.M."/>
            <person name="Purvine S.O."/>
            <person name="Wright A.T."/>
            <person name="Boxma B."/>
            <person name="Van Alen T."/>
            <person name="Hackstein J.H."/>
            <person name="Baker S.E."/>
            <person name="Grigoriev I.V."/>
            <person name="O'Malley M.A."/>
        </authorList>
    </citation>
    <scope>NUCLEOTIDE SEQUENCE [LARGE SCALE GENOMIC DNA]</scope>
    <source>
        <strain evidence="3 4">S4</strain>
    </source>
</reference>
<evidence type="ECO:0008006" key="5">
    <source>
        <dbReference type="Google" id="ProtNLM"/>
    </source>
</evidence>
<feature type="region of interest" description="Disordered" evidence="1">
    <location>
        <begin position="1"/>
        <end position="102"/>
    </location>
</feature>
<evidence type="ECO:0000313" key="4">
    <source>
        <dbReference type="Proteomes" id="UP000193944"/>
    </source>
</evidence>
<evidence type="ECO:0000256" key="1">
    <source>
        <dbReference type="SAM" id="MobiDB-lite"/>
    </source>
</evidence>
<protein>
    <recommendedName>
        <fullName evidence="5">Dickkopf N-terminal cysteine-rich domain-containing protein</fullName>
    </recommendedName>
</protein>
<gene>
    <name evidence="3" type="ORF">BCR32DRAFT_327601</name>
</gene>
<accession>A0A1Y1X4W4</accession>
<organism evidence="3 4">
    <name type="scientific">Anaeromyces robustus</name>
    <dbReference type="NCBI Taxonomy" id="1754192"/>
    <lineage>
        <taxon>Eukaryota</taxon>
        <taxon>Fungi</taxon>
        <taxon>Fungi incertae sedis</taxon>
        <taxon>Chytridiomycota</taxon>
        <taxon>Chytridiomycota incertae sedis</taxon>
        <taxon>Neocallimastigomycetes</taxon>
        <taxon>Neocallimastigales</taxon>
        <taxon>Neocallimastigaceae</taxon>
        <taxon>Anaeromyces</taxon>
    </lineage>
</organism>
<proteinExistence type="predicted"/>
<feature type="compositionally biased region" description="Polar residues" evidence="1">
    <location>
        <begin position="31"/>
        <end position="69"/>
    </location>
</feature>
<comment type="caution">
    <text evidence="3">The sequence shown here is derived from an EMBL/GenBank/DDBJ whole genome shotgun (WGS) entry which is preliminary data.</text>
</comment>
<feature type="compositionally biased region" description="Low complexity" evidence="1">
    <location>
        <begin position="74"/>
        <end position="102"/>
    </location>
</feature>
<keyword evidence="4" id="KW-1185">Reference proteome</keyword>
<reference evidence="3 4" key="2">
    <citation type="submission" date="2016-08" db="EMBL/GenBank/DDBJ databases">
        <title>Pervasive Adenine N6-methylation of Active Genes in Fungi.</title>
        <authorList>
            <consortium name="DOE Joint Genome Institute"/>
            <person name="Mondo S.J."/>
            <person name="Dannebaum R.O."/>
            <person name="Kuo R.C."/>
            <person name="Labutti K."/>
            <person name="Haridas S."/>
            <person name="Kuo A."/>
            <person name="Salamov A."/>
            <person name="Ahrendt S.R."/>
            <person name="Lipzen A."/>
            <person name="Sullivan W."/>
            <person name="Andreopoulos W.B."/>
            <person name="Clum A."/>
            <person name="Lindquist E."/>
            <person name="Daum C."/>
            <person name="Ramamoorthy G.K."/>
            <person name="Gryganskyi A."/>
            <person name="Culley D."/>
            <person name="Magnuson J.K."/>
            <person name="James T.Y."/>
            <person name="O'Malley M.A."/>
            <person name="Stajich J.E."/>
            <person name="Spatafora J.W."/>
            <person name="Visel A."/>
            <person name="Grigoriev I.V."/>
        </authorList>
    </citation>
    <scope>NUCLEOTIDE SEQUENCE [LARGE SCALE GENOMIC DNA]</scope>
    <source>
        <strain evidence="3 4">S4</strain>
    </source>
</reference>
<dbReference type="Proteomes" id="UP000193944">
    <property type="component" value="Unassembled WGS sequence"/>
</dbReference>
<dbReference type="OrthoDB" id="2156126at2759"/>